<dbReference type="PANTHER" id="PTHR30433">
    <property type="entry name" value="CHEMOTAXIS PROTEIN MOTA"/>
    <property type="match status" value="1"/>
</dbReference>
<dbReference type="OrthoDB" id="9782603at2"/>
<evidence type="ECO:0000256" key="10">
    <source>
        <dbReference type="ARBA" id="ARBA00022989"/>
    </source>
</evidence>
<feature type="domain" description="MotA/TolQ/ExbB proton channel" evidence="14">
    <location>
        <begin position="131"/>
        <end position="239"/>
    </location>
</feature>
<dbReference type="GO" id="GO:0006935">
    <property type="term" value="P:chemotaxis"/>
    <property type="evidence" value="ECO:0007669"/>
    <property type="project" value="UniProtKB-KW"/>
</dbReference>
<dbReference type="PANTHER" id="PTHR30433:SF4">
    <property type="entry name" value="MOTILITY PROTEIN A"/>
    <property type="match status" value="1"/>
</dbReference>
<dbReference type="GO" id="GO:0005886">
    <property type="term" value="C:plasma membrane"/>
    <property type="evidence" value="ECO:0007669"/>
    <property type="project" value="UniProtKB-SubCell"/>
</dbReference>
<comment type="subcellular location">
    <subcellularLocation>
        <location evidence="1">Cell inner membrane</location>
        <topology evidence="1">Multi-pass membrane protein</topology>
    </subcellularLocation>
</comment>
<evidence type="ECO:0000256" key="9">
    <source>
        <dbReference type="ARBA" id="ARBA00022781"/>
    </source>
</evidence>
<proteinExistence type="inferred from homology"/>
<feature type="transmembrane region" description="Helical" evidence="13">
    <location>
        <begin position="199"/>
        <end position="221"/>
    </location>
</feature>
<reference evidence="16 17" key="1">
    <citation type="submission" date="2017-03" db="EMBL/GenBank/DDBJ databases">
        <authorList>
            <person name="Afonso C.L."/>
            <person name="Miller P.J."/>
            <person name="Scott M.A."/>
            <person name="Spackman E."/>
            <person name="Goraichik I."/>
            <person name="Dimitrov K.M."/>
            <person name="Suarez D.L."/>
            <person name="Swayne D.E."/>
        </authorList>
    </citation>
    <scope>NUCLEOTIDE SEQUENCE [LARGE SCALE GENOMIC DNA]</scope>
    <source>
        <strain evidence="16">SB41UT1</strain>
    </source>
</reference>
<dbReference type="InterPro" id="IPR002898">
    <property type="entry name" value="MotA_ExbB_proton_chnl"/>
</dbReference>
<keyword evidence="8" id="KW-0283">Flagellar rotation</keyword>
<evidence type="ECO:0000256" key="2">
    <source>
        <dbReference type="ARBA" id="ARBA00008038"/>
    </source>
</evidence>
<keyword evidence="5" id="KW-0145">Chemotaxis</keyword>
<evidence type="ECO:0000313" key="17">
    <source>
        <dbReference type="Proteomes" id="UP000196573"/>
    </source>
</evidence>
<dbReference type="InterPro" id="IPR047055">
    <property type="entry name" value="MotA-like"/>
</dbReference>
<keyword evidence="12 13" id="KW-0472">Membrane</keyword>
<evidence type="ECO:0000256" key="8">
    <source>
        <dbReference type="ARBA" id="ARBA00022779"/>
    </source>
</evidence>
<feature type="transmembrane region" description="Helical" evidence="13">
    <location>
        <begin position="169"/>
        <end position="187"/>
    </location>
</feature>
<dbReference type="InterPro" id="IPR000540">
    <property type="entry name" value="Flag_MotA_CS"/>
</dbReference>
<keyword evidence="6" id="KW-0997">Cell inner membrane</keyword>
<comment type="similarity">
    <text evidence="2">Belongs to the MotA family.</text>
</comment>
<keyword evidence="9" id="KW-0375">Hydrogen ion transport</keyword>
<evidence type="ECO:0000256" key="1">
    <source>
        <dbReference type="ARBA" id="ARBA00004429"/>
    </source>
</evidence>
<keyword evidence="3" id="KW-0813">Transport</keyword>
<dbReference type="AlphaFoldDB" id="A0A1X7AGE3"/>
<sequence>MFKVAGFIILLASILGGFVLAHGNLINLWQPYEILIIAGGAFGAFCIAHPWKVVAAAGRHIKFTLTGTGYNQKYYETLLQMLNQLFEVARKQGGRKQLEEHIENPDNSELFKSYPRILKTPQTMLFITDNFRLSLVDNLDTHNFEALMEHEIETYEGELSRPGKALQEIADALPGFGIMAAVLGIVITMQSLDGPPEQLGAHIGAALVGTFMGVFLGYGVVGPMAGSIVHSVHYEIKALECIKASLISFRHGTPPAMAVEAGRKVLFSESRPSFEEMEKILEG</sequence>
<dbReference type="GO" id="GO:1902600">
    <property type="term" value="P:proton transmembrane transport"/>
    <property type="evidence" value="ECO:0007669"/>
    <property type="project" value="UniProtKB-KW"/>
</dbReference>
<dbReference type="Pfam" id="PF20560">
    <property type="entry name" value="MotA_N"/>
    <property type="match status" value="1"/>
</dbReference>
<evidence type="ECO:0000256" key="11">
    <source>
        <dbReference type="ARBA" id="ARBA00023065"/>
    </source>
</evidence>
<accession>A0A1X7AGE3</accession>
<name>A0A1X7AGE3_9GAMM</name>
<gene>
    <name evidence="16" type="primary">lafT_1</name>
    <name evidence="16" type="ORF">EHSB41UT_01100</name>
</gene>
<keyword evidence="10 13" id="KW-1133">Transmembrane helix</keyword>
<keyword evidence="7 13" id="KW-0812">Transmembrane</keyword>
<evidence type="ECO:0000256" key="7">
    <source>
        <dbReference type="ARBA" id="ARBA00022692"/>
    </source>
</evidence>
<evidence type="ECO:0000256" key="4">
    <source>
        <dbReference type="ARBA" id="ARBA00022475"/>
    </source>
</evidence>
<dbReference type="RefSeq" id="WP_087107678.1">
    <property type="nucleotide sequence ID" value="NZ_CBCSCN010000001.1"/>
</dbReference>
<evidence type="ECO:0000313" key="16">
    <source>
        <dbReference type="EMBL" id="SMA39814.1"/>
    </source>
</evidence>
<evidence type="ECO:0000256" key="6">
    <source>
        <dbReference type="ARBA" id="ARBA00022519"/>
    </source>
</evidence>
<evidence type="ECO:0000256" key="3">
    <source>
        <dbReference type="ARBA" id="ARBA00022448"/>
    </source>
</evidence>
<dbReference type="InterPro" id="IPR046786">
    <property type="entry name" value="MotA_N"/>
</dbReference>
<evidence type="ECO:0000259" key="15">
    <source>
        <dbReference type="Pfam" id="PF20560"/>
    </source>
</evidence>
<dbReference type="EMBL" id="FWPT01000002">
    <property type="protein sequence ID" value="SMA39814.1"/>
    <property type="molecule type" value="Genomic_DNA"/>
</dbReference>
<dbReference type="GO" id="GO:0071978">
    <property type="term" value="P:bacterial-type flagellum-dependent swarming motility"/>
    <property type="evidence" value="ECO:0007669"/>
    <property type="project" value="InterPro"/>
</dbReference>
<evidence type="ECO:0000259" key="14">
    <source>
        <dbReference type="Pfam" id="PF01618"/>
    </source>
</evidence>
<dbReference type="NCBIfam" id="TIGR03818">
    <property type="entry name" value="MotA1"/>
    <property type="match status" value="1"/>
</dbReference>
<dbReference type="Proteomes" id="UP000196573">
    <property type="component" value="Unassembled WGS sequence"/>
</dbReference>
<dbReference type="PROSITE" id="PS01307">
    <property type="entry name" value="MOTA"/>
    <property type="match status" value="1"/>
</dbReference>
<organism evidence="16 17">
    <name type="scientific">Parendozoicomonas haliclonae</name>
    <dbReference type="NCBI Taxonomy" id="1960125"/>
    <lineage>
        <taxon>Bacteria</taxon>
        <taxon>Pseudomonadati</taxon>
        <taxon>Pseudomonadota</taxon>
        <taxon>Gammaproteobacteria</taxon>
        <taxon>Oceanospirillales</taxon>
        <taxon>Endozoicomonadaceae</taxon>
        <taxon>Parendozoicomonas</taxon>
    </lineage>
</organism>
<dbReference type="Pfam" id="PF01618">
    <property type="entry name" value="MotA_ExbB"/>
    <property type="match status" value="1"/>
</dbReference>
<feature type="domain" description="Motility protein A N-terminal" evidence="15">
    <location>
        <begin position="5"/>
        <end position="93"/>
    </location>
</feature>
<evidence type="ECO:0000256" key="12">
    <source>
        <dbReference type="ARBA" id="ARBA00023136"/>
    </source>
</evidence>
<protein>
    <submittedName>
        <fullName evidence="16">Chemotaxis protein LafT</fullName>
    </submittedName>
</protein>
<dbReference type="InterPro" id="IPR022522">
    <property type="entry name" value="Flagellar_motor_stator_MotA"/>
</dbReference>
<evidence type="ECO:0000256" key="13">
    <source>
        <dbReference type="SAM" id="Phobius"/>
    </source>
</evidence>
<keyword evidence="4" id="KW-1003">Cell membrane</keyword>
<keyword evidence="17" id="KW-1185">Reference proteome</keyword>
<feature type="transmembrane region" description="Helical" evidence="13">
    <location>
        <begin position="31"/>
        <end position="51"/>
    </location>
</feature>
<keyword evidence="11" id="KW-0406">Ion transport</keyword>
<evidence type="ECO:0000256" key="5">
    <source>
        <dbReference type="ARBA" id="ARBA00022500"/>
    </source>
</evidence>